<protein>
    <submittedName>
        <fullName evidence="5">Non-ribosomal peptide synthetase</fullName>
    </submittedName>
</protein>
<dbReference type="FunFam" id="1.10.1200.10:FF:000005">
    <property type="entry name" value="Nonribosomal peptide synthetase 1"/>
    <property type="match status" value="1"/>
</dbReference>
<dbReference type="Gene3D" id="1.10.1200.10">
    <property type="entry name" value="ACP-like"/>
    <property type="match status" value="1"/>
</dbReference>
<dbReference type="Pfam" id="PF00550">
    <property type="entry name" value="PP-binding"/>
    <property type="match status" value="1"/>
</dbReference>
<evidence type="ECO:0000259" key="4">
    <source>
        <dbReference type="PROSITE" id="PS50075"/>
    </source>
</evidence>
<accession>A0A7W2LH95</accession>
<dbReference type="InterPro" id="IPR045851">
    <property type="entry name" value="AMP-bd_C_sf"/>
</dbReference>
<evidence type="ECO:0000256" key="1">
    <source>
        <dbReference type="ARBA" id="ARBA00001957"/>
    </source>
</evidence>
<evidence type="ECO:0000256" key="2">
    <source>
        <dbReference type="ARBA" id="ARBA00022450"/>
    </source>
</evidence>
<dbReference type="InterPro" id="IPR009081">
    <property type="entry name" value="PP-bd_ACP"/>
</dbReference>
<gene>
    <name evidence="5" type="ORF">F9Z43_28920</name>
</gene>
<dbReference type="PROSITE" id="PS50075">
    <property type="entry name" value="CARRIER"/>
    <property type="match status" value="1"/>
</dbReference>
<dbReference type="InterPro" id="IPR036736">
    <property type="entry name" value="ACP-like_sf"/>
</dbReference>
<name>A0A7W2LH95_9PSED</name>
<dbReference type="GO" id="GO:0043041">
    <property type="term" value="P:amino acid activation for nonribosomal peptide biosynthetic process"/>
    <property type="evidence" value="ECO:0007669"/>
    <property type="project" value="TreeGrafter"/>
</dbReference>
<keyword evidence="3" id="KW-0597">Phosphoprotein</keyword>
<dbReference type="GO" id="GO:0031177">
    <property type="term" value="F:phosphopantetheine binding"/>
    <property type="evidence" value="ECO:0007669"/>
    <property type="project" value="TreeGrafter"/>
</dbReference>
<dbReference type="GO" id="GO:0005829">
    <property type="term" value="C:cytosol"/>
    <property type="evidence" value="ECO:0007669"/>
    <property type="project" value="TreeGrafter"/>
</dbReference>
<sequence length="158" mass="17570">GELREHLRLGLADYMVPTHLLFLERLPVTANGKLDRKALPKPDASVLQDSYVAPCSELEQQIAAIWADVLKLERVGLNDGFFALGGHSLSATQVIVRVREATGIDATLKELFEHPLLADFSCRLEEKNQQIDPIQAELAKSLEALKRLTTEEIDELIS</sequence>
<dbReference type="Proteomes" id="UP000440965">
    <property type="component" value="Unassembled WGS sequence"/>
</dbReference>
<comment type="caution">
    <text evidence="5">The sequence shown here is derived from an EMBL/GenBank/DDBJ whole genome shotgun (WGS) entry which is preliminary data.</text>
</comment>
<dbReference type="EMBL" id="WEIK01000065">
    <property type="protein sequence ID" value="MVF53243.1"/>
    <property type="molecule type" value="Genomic_DNA"/>
</dbReference>
<dbReference type="PROSITE" id="PS00012">
    <property type="entry name" value="PHOSPHOPANTETHEINE"/>
    <property type="match status" value="1"/>
</dbReference>
<feature type="domain" description="Carrier" evidence="4">
    <location>
        <begin position="53"/>
        <end position="128"/>
    </location>
</feature>
<evidence type="ECO:0000313" key="6">
    <source>
        <dbReference type="Proteomes" id="UP000440965"/>
    </source>
</evidence>
<dbReference type="Gene3D" id="3.30.300.30">
    <property type="match status" value="1"/>
</dbReference>
<proteinExistence type="predicted"/>
<evidence type="ECO:0000313" key="5">
    <source>
        <dbReference type="EMBL" id="MVF53243.1"/>
    </source>
</evidence>
<dbReference type="AlphaFoldDB" id="A0A7W2LH95"/>
<dbReference type="RefSeq" id="WP_225522095.1">
    <property type="nucleotide sequence ID" value="NZ_JACGDB010000028.1"/>
</dbReference>
<comment type="cofactor">
    <cofactor evidence="1">
        <name>pantetheine 4'-phosphate</name>
        <dbReference type="ChEBI" id="CHEBI:47942"/>
    </cofactor>
</comment>
<dbReference type="SUPFAM" id="SSF56801">
    <property type="entry name" value="Acetyl-CoA synthetase-like"/>
    <property type="match status" value="1"/>
</dbReference>
<dbReference type="SUPFAM" id="SSF47336">
    <property type="entry name" value="ACP-like"/>
    <property type="match status" value="1"/>
</dbReference>
<dbReference type="GO" id="GO:0044550">
    <property type="term" value="P:secondary metabolite biosynthetic process"/>
    <property type="evidence" value="ECO:0007669"/>
    <property type="project" value="TreeGrafter"/>
</dbReference>
<reference evidence="5 6" key="1">
    <citation type="submission" date="2019-10" db="EMBL/GenBank/DDBJ databases">
        <title>XDR Pseudomonas monteilii producing IMP-16 from LCR.</title>
        <authorList>
            <person name="Ballaben A."/>
            <person name="Doi Y."/>
        </authorList>
    </citation>
    <scope>NUCLEOTIDE SEQUENCE [LARGE SCALE GENOMIC DNA]</scope>
    <source>
        <strain evidence="5 6">597/14</strain>
    </source>
</reference>
<dbReference type="PANTHER" id="PTHR45527">
    <property type="entry name" value="NONRIBOSOMAL PEPTIDE SYNTHETASE"/>
    <property type="match status" value="1"/>
</dbReference>
<dbReference type="InterPro" id="IPR006162">
    <property type="entry name" value="Ppantetheine_attach_site"/>
</dbReference>
<evidence type="ECO:0000256" key="3">
    <source>
        <dbReference type="ARBA" id="ARBA00022553"/>
    </source>
</evidence>
<organism evidence="5 6">
    <name type="scientific">Pseudomonas monteilii</name>
    <dbReference type="NCBI Taxonomy" id="76759"/>
    <lineage>
        <taxon>Bacteria</taxon>
        <taxon>Pseudomonadati</taxon>
        <taxon>Pseudomonadota</taxon>
        <taxon>Gammaproteobacteria</taxon>
        <taxon>Pseudomonadales</taxon>
        <taxon>Pseudomonadaceae</taxon>
        <taxon>Pseudomonas</taxon>
    </lineage>
</organism>
<keyword evidence="2" id="KW-0596">Phosphopantetheine</keyword>
<feature type="non-terminal residue" evidence="5">
    <location>
        <position position="1"/>
    </location>
</feature>
<dbReference type="PANTHER" id="PTHR45527:SF14">
    <property type="entry name" value="PLIPASTATIN SYNTHASE SUBUNIT B"/>
    <property type="match status" value="1"/>
</dbReference>